<name>A0ABP0ZCT3_9ASCO</name>
<gene>
    <name evidence="1" type="ORF">LODBEIA_P02070</name>
</gene>
<proteinExistence type="predicted"/>
<sequence>MCRTAICGICQHKSWTGCGKHVVEIMDTSPKDGWCTCEPLDEEEAIFIEGHGSYPPKAGQGYRRGSSVSK</sequence>
<accession>A0ABP0ZCT3</accession>
<dbReference type="EMBL" id="OZ022405">
    <property type="protein sequence ID" value="CAK9435480.1"/>
    <property type="molecule type" value="Genomic_DNA"/>
</dbReference>
<reference evidence="1 2" key="1">
    <citation type="submission" date="2024-03" db="EMBL/GenBank/DDBJ databases">
        <authorList>
            <person name="Brejova B."/>
        </authorList>
    </citation>
    <scope>NUCLEOTIDE SEQUENCE [LARGE SCALE GENOMIC DNA]</scope>
    <source>
        <strain evidence="1 2">CBS 14171</strain>
    </source>
</reference>
<evidence type="ECO:0000313" key="2">
    <source>
        <dbReference type="Proteomes" id="UP001497383"/>
    </source>
</evidence>
<dbReference type="GeneID" id="92205403"/>
<protein>
    <submittedName>
        <fullName evidence="1">Uncharacterized protein</fullName>
    </submittedName>
</protein>
<evidence type="ECO:0000313" key="1">
    <source>
        <dbReference type="EMBL" id="CAK9435480.1"/>
    </source>
</evidence>
<organism evidence="1 2">
    <name type="scientific">Lodderomyces beijingensis</name>
    <dbReference type="NCBI Taxonomy" id="1775926"/>
    <lineage>
        <taxon>Eukaryota</taxon>
        <taxon>Fungi</taxon>
        <taxon>Dikarya</taxon>
        <taxon>Ascomycota</taxon>
        <taxon>Saccharomycotina</taxon>
        <taxon>Pichiomycetes</taxon>
        <taxon>Debaryomycetaceae</taxon>
        <taxon>Candida/Lodderomyces clade</taxon>
        <taxon>Lodderomyces</taxon>
    </lineage>
</organism>
<dbReference type="Proteomes" id="UP001497383">
    <property type="component" value="Chromosome 1"/>
</dbReference>
<keyword evidence="2" id="KW-1185">Reference proteome</keyword>
<dbReference type="RefSeq" id="XP_066827145.1">
    <property type="nucleotide sequence ID" value="XM_066972028.1"/>
</dbReference>